<sequence>MGNKETHRSETVVEIEIKLIGKASIRTDDSGVAKHVLTCITVGFCCWVIIAKTSVMCVGTVFGGAGLRAAVSSRLRLL</sequence>
<gene>
    <name evidence="1" type="ORF">BaRGS_00035696</name>
</gene>
<accession>A0ABD0JDU2</accession>
<proteinExistence type="predicted"/>
<dbReference type="EMBL" id="JACVVK020000484">
    <property type="protein sequence ID" value="KAK7471649.1"/>
    <property type="molecule type" value="Genomic_DNA"/>
</dbReference>
<keyword evidence="2" id="KW-1185">Reference proteome</keyword>
<organism evidence="1 2">
    <name type="scientific">Batillaria attramentaria</name>
    <dbReference type="NCBI Taxonomy" id="370345"/>
    <lineage>
        <taxon>Eukaryota</taxon>
        <taxon>Metazoa</taxon>
        <taxon>Spiralia</taxon>
        <taxon>Lophotrochozoa</taxon>
        <taxon>Mollusca</taxon>
        <taxon>Gastropoda</taxon>
        <taxon>Caenogastropoda</taxon>
        <taxon>Sorbeoconcha</taxon>
        <taxon>Cerithioidea</taxon>
        <taxon>Batillariidae</taxon>
        <taxon>Batillaria</taxon>
    </lineage>
</organism>
<dbReference type="AlphaFoldDB" id="A0ABD0JDU2"/>
<comment type="caution">
    <text evidence="1">The sequence shown here is derived from an EMBL/GenBank/DDBJ whole genome shotgun (WGS) entry which is preliminary data.</text>
</comment>
<protein>
    <recommendedName>
        <fullName evidence="3">Transmembrane protein</fullName>
    </recommendedName>
</protein>
<reference evidence="1 2" key="1">
    <citation type="journal article" date="2023" name="Sci. Data">
        <title>Genome assembly of the Korean intertidal mud-creeper Batillaria attramentaria.</title>
        <authorList>
            <person name="Patra A.K."/>
            <person name="Ho P.T."/>
            <person name="Jun S."/>
            <person name="Lee S.J."/>
            <person name="Kim Y."/>
            <person name="Won Y.J."/>
        </authorList>
    </citation>
    <scope>NUCLEOTIDE SEQUENCE [LARGE SCALE GENOMIC DNA]</scope>
    <source>
        <strain evidence="1">Wonlab-2016</strain>
    </source>
</reference>
<dbReference type="Proteomes" id="UP001519460">
    <property type="component" value="Unassembled WGS sequence"/>
</dbReference>
<evidence type="ECO:0008006" key="3">
    <source>
        <dbReference type="Google" id="ProtNLM"/>
    </source>
</evidence>
<evidence type="ECO:0000313" key="1">
    <source>
        <dbReference type="EMBL" id="KAK7471649.1"/>
    </source>
</evidence>
<evidence type="ECO:0000313" key="2">
    <source>
        <dbReference type="Proteomes" id="UP001519460"/>
    </source>
</evidence>
<name>A0ABD0JDU2_9CAEN</name>